<organism evidence="8 9">
    <name type="scientific">Microbulbifer taiwanensis</name>
    <dbReference type="NCBI Taxonomy" id="986746"/>
    <lineage>
        <taxon>Bacteria</taxon>
        <taxon>Pseudomonadati</taxon>
        <taxon>Pseudomonadota</taxon>
        <taxon>Gammaproteobacteria</taxon>
        <taxon>Cellvibrionales</taxon>
        <taxon>Microbulbiferaceae</taxon>
        <taxon>Microbulbifer</taxon>
    </lineage>
</organism>
<dbReference type="Pfam" id="PF02646">
    <property type="entry name" value="RmuC"/>
    <property type="match status" value="1"/>
</dbReference>
<evidence type="ECO:0000256" key="2">
    <source>
        <dbReference type="ARBA" id="ARBA00009840"/>
    </source>
</evidence>
<feature type="compositionally biased region" description="Basic and acidic residues" evidence="6">
    <location>
        <begin position="314"/>
        <end position="330"/>
    </location>
</feature>
<evidence type="ECO:0000256" key="1">
    <source>
        <dbReference type="ARBA" id="ARBA00003416"/>
    </source>
</evidence>
<keyword evidence="7" id="KW-1133">Transmembrane helix</keyword>
<evidence type="ECO:0000313" key="8">
    <source>
        <dbReference type="EMBL" id="MFC6632032.1"/>
    </source>
</evidence>
<feature type="region of interest" description="Disordered" evidence="6">
    <location>
        <begin position="539"/>
        <end position="573"/>
    </location>
</feature>
<dbReference type="Gene3D" id="1.10.287.1490">
    <property type="match status" value="1"/>
</dbReference>
<keyword evidence="9" id="KW-1185">Reference proteome</keyword>
<keyword evidence="3 5" id="KW-0175">Coiled coil</keyword>
<evidence type="ECO:0000256" key="6">
    <source>
        <dbReference type="SAM" id="MobiDB-lite"/>
    </source>
</evidence>
<dbReference type="InterPro" id="IPR003798">
    <property type="entry name" value="DNA_recombination_RmuC"/>
</dbReference>
<feature type="coiled-coil region" evidence="5">
    <location>
        <begin position="251"/>
        <end position="285"/>
    </location>
</feature>
<feature type="compositionally biased region" description="Polar residues" evidence="6">
    <location>
        <begin position="556"/>
        <end position="567"/>
    </location>
</feature>
<dbReference type="RefSeq" id="WP_193192154.1">
    <property type="nucleotide sequence ID" value="NZ_JACZFR010000026.1"/>
</dbReference>
<gene>
    <name evidence="8" type="primary">rmuC</name>
    <name evidence="8" type="ORF">ACFQBM_01995</name>
</gene>
<evidence type="ECO:0000256" key="5">
    <source>
        <dbReference type="SAM" id="Coils"/>
    </source>
</evidence>
<comment type="function">
    <text evidence="1">Involved in DNA recombination.</text>
</comment>
<evidence type="ECO:0000256" key="4">
    <source>
        <dbReference type="ARBA" id="ARBA00023172"/>
    </source>
</evidence>
<keyword evidence="4" id="KW-0233">DNA recombination</keyword>
<keyword evidence="7" id="KW-0472">Membrane</keyword>
<comment type="caution">
    <text evidence="8">The sequence shown here is derived from an EMBL/GenBank/DDBJ whole genome shotgun (WGS) entry which is preliminary data.</text>
</comment>
<accession>A0ABW1YK95</accession>
<keyword evidence="7" id="KW-0812">Transmembrane</keyword>
<feature type="coiled-coil region" evidence="5">
    <location>
        <begin position="37"/>
        <end position="212"/>
    </location>
</feature>
<dbReference type="PANTHER" id="PTHR30563:SF0">
    <property type="entry name" value="DNA RECOMBINATION PROTEIN RMUC"/>
    <property type="match status" value="1"/>
</dbReference>
<dbReference type="EMBL" id="JBHSVR010000001">
    <property type="protein sequence ID" value="MFC6632032.1"/>
    <property type="molecule type" value="Genomic_DNA"/>
</dbReference>
<reference evidence="9" key="1">
    <citation type="journal article" date="2019" name="Int. J. Syst. Evol. Microbiol.">
        <title>The Global Catalogue of Microorganisms (GCM) 10K type strain sequencing project: providing services to taxonomists for standard genome sequencing and annotation.</title>
        <authorList>
            <consortium name="The Broad Institute Genomics Platform"/>
            <consortium name="The Broad Institute Genome Sequencing Center for Infectious Disease"/>
            <person name="Wu L."/>
            <person name="Ma J."/>
        </authorList>
    </citation>
    <scope>NUCLEOTIDE SEQUENCE [LARGE SCALE GENOMIC DNA]</scope>
    <source>
        <strain evidence="9">CGMCC 1.13718</strain>
    </source>
</reference>
<feature type="compositionally biased region" description="Basic and acidic residues" evidence="6">
    <location>
        <begin position="539"/>
        <end position="555"/>
    </location>
</feature>
<feature type="region of interest" description="Disordered" evidence="6">
    <location>
        <begin position="311"/>
        <end position="330"/>
    </location>
</feature>
<name>A0ABW1YK95_9GAMM</name>
<evidence type="ECO:0000256" key="7">
    <source>
        <dbReference type="SAM" id="Phobius"/>
    </source>
</evidence>
<comment type="similarity">
    <text evidence="2">Belongs to the RmuC family.</text>
</comment>
<protein>
    <submittedName>
        <fullName evidence="8">DNA recombination protein RmuC</fullName>
    </submittedName>
</protein>
<evidence type="ECO:0000256" key="3">
    <source>
        <dbReference type="ARBA" id="ARBA00023054"/>
    </source>
</evidence>
<proteinExistence type="inferred from homology"/>
<sequence length="573" mass="64882">MTLQELPNQYWIAAAAIALIGAAIAYLLASLRAGKTLAQVQQELSLARANAEQLEQQKNLIQQQLDSTSEELGALRLEHRALATRLESEQMGKAELGARSQQLEQSLEKTRADLRTAENSLHATRTELQQSREQQQETQRDLQQRLADAREQYQNLEQKYEQLQRQHSALNAEHAKLQTSLAERDESHRAQLAHFEEQKKALGEEFKVLANEILEQKSKAFQNSSSSNLSALMAPFKESIDSFKKEVQDIHHRETSQRGELRQELEQLKALNQQITTEAHELSTALRGQKKLQGNWGEMVLESVLDRSGLQQGRDYEREKSFNTEDGKQRPDVVVNLPQGKHLIIDAKVSLNAYTRYVNSEDETERQLALKDHVQAVADRIKELADRDYYKINELNSPEMVFLFIPIESAFVEALRADERLFQMAIENNVLVATPTTLLTSLNIVRQLWRFEDQNKHTAALASKAESVFKKLNGFLGSFEGIKKGLEKASEAYAKAEGQLVSGRGNLVKQVGEFKNLAPAIRAELPGYFTEKAELEIDYIPRDDQSGSHEEKRPQSGESEAVTQELISEQVES</sequence>
<dbReference type="Proteomes" id="UP001596425">
    <property type="component" value="Unassembled WGS sequence"/>
</dbReference>
<evidence type="ECO:0000313" key="9">
    <source>
        <dbReference type="Proteomes" id="UP001596425"/>
    </source>
</evidence>
<dbReference type="PANTHER" id="PTHR30563">
    <property type="entry name" value="DNA RECOMBINATION PROTEIN RMUC"/>
    <property type="match status" value="1"/>
</dbReference>
<feature type="transmembrane region" description="Helical" evidence="7">
    <location>
        <begin position="12"/>
        <end position="29"/>
    </location>
</feature>